<dbReference type="EMBL" id="CP134192">
    <property type="protein sequence ID" value="WPB08341.1"/>
    <property type="molecule type" value="Genomic_DNA"/>
</dbReference>
<dbReference type="GO" id="GO:0006777">
    <property type="term" value="P:Mo-molybdopterin cofactor biosynthetic process"/>
    <property type="evidence" value="ECO:0007669"/>
    <property type="project" value="UniProtKB-UniRule"/>
</dbReference>
<evidence type="ECO:0000256" key="3">
    <source>
        <dbReference type="ARBA" id="ARBA00023150"/>
    </source>
</evidence>
<proteinExistence type="inferred from homology"/>
<dbReference type="GO" id="GO:0030151">
    <property type="term" value="F:molybdenum ion binding"/>
    <property type="evidence" value="ECO:0007669"/>
    <property type="project" value="UniProtKB-UniRule"/>
</dbReference>
<evidence type="ECO:0000313" key="6">
    <source>
        <dbReference type="EMBL" id="PIA90792.1"/>
    </source>
</evidence>
<dbReference type="OrthoDB" id="10264306at2759"/>
<dbReference type="SUPFAM" id="SSF53383">
    <property type="entry name" value="PLP-dependent transferases"/>
    <property type="match status" value="1"/>
</dbReference>
<comment type="catalytic activity">
    <reaction evidence="4">
        <text>Mo-molybdopterin + L-cysteine + AH2 = thio-Mo-molybdopterin + L-alanine + A + H2O</text>
        <dbReference type="Rhea" id="RHEA:42636"/>
        <dbReference type="ChEBI" id="CHEBI:13193"/>
        <dbReference type="ChEBI" id="CHEBI:15377"/>
        <dbReference type="ChEBI" id="CHEBI:17499"/>
        <dbReference type="ChEBI" id="CHEBI:35235"/>
        <dbReference type="ChEBI" id="CHEBI:57972"/>
        <dbReference type="ChEBI" id="CHEBI:71302"/>
        <dbReference type="ChEBI" id="CHEBI:82685"/>
        <dbReference type="EC" id="2.8.1.9"/>
    </reaction>
</comment>
<sequence length="788" mass="87133">MAAETQLEAYDAYIEEMRKTEYPMLKDDALYLDHAGTTLYSKTYLDRFHADMLANLYGNPHSASPASQRSTLEIENVRHEVLRWFDADPDVFDLVFTANTTAAIKLVAEAFRESEGGFSYAYHVDSHTSLVGVRELASEHRCFISDEEVEAWIGRAASSPSTRLFAYPAQSNMNGRKLPRDWTRECRDHQIYSLLDAAACAATSPLSFADAEYAADFTALSFAKMFGFPDMGALIVKKDCSHLFQQRKYFGGGTVDMVVCLKEQWHASKKGTLHEQLEDGTLPVHNILALKSAMQTHRQLYQSLDRIVEHTTALSKCLHDGLVALRHANGRDVCQIYKHTRSRYGDAETQGPTIAFNMKDGRGNWVSNTEVEKLAAIKNIHLRTGGLCNPGGVATGLNLEPWEMHENFSAGFRCGSDNDVMNGKPTGMIRISLGAMSTRRDVVRFLEFVDEFFVDRTLPAVSLPPSPMPLNGTPDWRFYVESLTVYPIKSCSGWQVSHDTSWEVRREGLAWDREWCIVNQSTGAALSQKAHPAMALIRPELDLKNGVLRIRQASTAEAITVPLSKDPRPFEASQKVGNASVCGDKVQARVYTSAAISDFFTKCLGVPCTLARFPAATLTSPSVRHSKAHLQVSQPSTQQPRPILLSNESPILTTSRSSLNRLNEIIKAKGGKAAHPSVFRANIVLAESPLLPPGQEQPYAEDYWTGMKVAHTDSNVEFEFLGGCRRCQMVCIDQTSGEKNQEPFVTLAKTRRVDGRVLFGVHTSLLTGADGVAAGQATIRVGDAVAAW</sequence>
<keyword evidence="9" id="KW-1185">Reference proteome</keyword>
<keyword evidence="1 4" id="KW-0808">Transferase</keyword>
<reference evidence="6 8" key="1">
    <citation type="submission" date="2015-10" db="EMBL/GenBank/DDBJ databases">
        <title>The cercosporin biosynthetic gene cluster was horizontally transferred to several fungal lineages and shown to be expanded in Cercospora beticola based on microsynteny with recipient genomes.</title>
        <authorList>
            <person name="De Jonge R."/>
            <person name="Ebert M.K."/>
            <person name="Suttle J.C."/>
            <person name="Jurick Ii W.M."/>
            <person name="Secor G.A."/>
            <person name="Thomma B.P."/>
            <person name="Van De Peer Y."/>
            <person name="Bolton M.D."/>
        </authorList>
    </citation>
    <scope>NUCLEOTIDE SEQUENCE [LARGE SCALE GENOMIC DNA]</scope>
    <source>
        <strain evidence="6 8">09-40</strain>
    </source>
</reference>
<dbReference type="InterPro" id="IPR005302">
    <property type="entry name" value="MoCF_Sase_C"/>
</dbReference>
<name>A0A2G5HEZ1_CERBT</name>
<dbReference type="EMBL" id="LKMD01000107">
    <property type="protein sequence ID" value="PIA90792.1"/>
    <property type="molecule type" value="Genomic_DNA"/>
</dbReference>
<evidence type="ECO:0000313" key="7">
    <source>
        <dbReference type="EMBL" id="WPB08341.1"/>
    </source>
</evidence>
<organism evidence="6 8">
    <name type="scientific">Cercospora beticola</name>
    <name type="common">Sugarbeet leaf spot fungus</name>
    <dbReference type="NCBI Taxonomy" id="122368"/>
    <lineage>
        <taxon>Eukaryota</taxon>
        <taxon>Fungi</taxon>
        <taxon>Dikarya</taxon>
        <taxon>Ascomycota</taxon>
        <taxon>Pezizomycotina</taxon>
        <taxon>Dothideomycetes</taxon>
        <taxon>Dothideomycetidae</taxon>
        <taxon>Mycosphaerellales</taxon>
        <taxon>Mycosphaerellaceae</taxon>
        <taxon>Cercospora</taxon>
    </lineage>
</organism>
<dbReference type="Proteomes" id="UP001302367">
    <property type="component" value="Chromosome 9"/>
</dbReference>
<protein>
    <recommendedName>
        <fullName evidence="4">Molybdenum cofactor sulfurase</fullName>
        <shortName evidence="4">MCS</shortName>
        <shortName evidence="4">MOS</shortName>
        <shortName evidence="4">MoCo sulfurase</shortName>
        <ecNumber evidence="4">2.8.1.9</ecNumber>
    </recommendedName>
    <alternativeName>
        <fullName evidence="4">Molybdenum cofactor sulfurtransferase</fullName>
    </alternativeName>
</protein>
<evidence type="ECO:0000313" key="9">
    <source>
        <dbReference type="Proteomes" id="UP001302367"/>
    </source>
</evidence>
<dbReference type="SUPFAM" id="SSF141673">
    <property type="entry name" value="MOSC N-terminal domain-like"/>
    <property type="match status" value="1"/>
</dbReference>
<dbReference type="AlphaFoldDB" id="A0A2G5HEZ1"/>
<dbReference type="EC" id="2.8.1.9" evidence="4"/>
<dbReference type="InterPro" id="IPR015421">
    <property type="entry name" value="PyrdxlP-dep_Trfase_major"/>
</dbReference>
<reference evidence="7 9" key="2">
    <citation type="submission" date="2023-09" db="EMBL/GenBank/DDBJ databases">
        <title>Complete-Gapless Cercospora beticola genome.</title>
        <authorList>
            <person name="Wyatt N.A."/>
            <person name="Spanner R.E."/>
            <person name="Bolton M.D."/>
        </authorList>
    </citation>
    <scope>NUCLEOTIDE SEQUENCE [LARGE SCALE GENOMIC DNA]</scope>
    <source>
        <strain evidence="7">Cb09-40</strain>
    </source>
</reference>
<dbReference type="Gene3D" id="3.40.640.10">
    <property type="entry name" value="Type I PLP-dependent aspartate aminotransferase-like (Major domain)"/>
    <property type="match status" value="1"/>
</dbReference>
<dbReference type="PROSITE" id="PS51340">
    <property type="entry name" value="MOSC"/>
    <property type="match status" value="1"/>
</dbReference>
<evidence type="ECO:0000256" key="4">
    <source>
        <dbReference type="HAMAP-Rule" id="MF_03050"/>
    </source>
</evidence>
<gene>
    <name evidence="4" type="primary">hxB</name>
    <name evidence="6" type="ORF">CB0940_11476</name>
    <name evidence="7" type="ORF">RHO25_013007</name>
</gene>
<dbReference type="GO" id="GO:0008265">
    <property type="term" value="F:molybdenum cofactor sulfurtransferase activity"/>
    <property type="evidence" value="ECO:0007669"/>
    <property type="project" value="UniProtKB-UniRule"/>
</dbReference>
<dbReference type="InterPro" id="IPR028886">
    <property type="entry name" value="MoCo_sulfurase"/>
</dbReference>
<dbReference type="InterPro" id="IPR000192">
    <property type="entry name" value="Aminotrans_V_dom"/>
</dbReference>
<keyword evidence="3 4" id="KW-0501">Molybdenum cofactor biosynthesis</keyword>
<feature type="modified residue" description="N6-(pyridoxal phosphate)lysine" evidence="4">
    <location>
        <position position="224"/>
    </location>
</feature>
<dbReference type="Pfam" id="PF03476">
    <property type="entry name" value="MOSC_N"/>
    <property type="match status" value="1"/>
</dbReference>
<dbReference type="Proteomes" id="UP000230605">
    <property type="component" value="Chromosome 9"/>
</dbReference>
<dbReference type="Pfam" id="PF03473">
    <property type="entry name" value="MOSC"/>
    <property type="match status" value="1"/>
</dbReference>
<dbReference type="InterPro" id="IPR005303">
    <property type="entry name" value="MOCOS_middle"/>
</dbReference>
<feature type="active site" evidence="4">
    <location>
        <position position="388"/>
    </location>
</feature>
<comment type="cofactor">
    <cofactor evidence="4">
        <name>pyridoxal 5'-phosphate</name>
        <dbReference type="ChEBI" id="CHEBI:597326"/>
    </cofactor>
</comment>
<comment type="function">
    <text evidence="4">Sulfurates the molybdenum cofactor. Sulfation of molybdenum is essential for xanthine dehydrogenase (XDH) and aldehyde oxidase (ADO) enzymes in which molybdenum cofactor is liganded by 1 oxygen and 1 sulfur atom in active form.</text>
</comment>
<dbReference type="GO" id="GO:0030170">
    <property type="term" value="F:pyridoxal phosphate binding"/>
    <property type="evidence" value="ECO:0007669"/>
    <property type="project" value="UniProtKB-UniRule"/>
</dbReference>
<dbReference type="InterPro" id="IPR015424">
    <property type="entry name" value="PyrdxlP-dep_Trfase"/>
</dbReference>
<evidence type="ECO:0000256" key="1">
    <source>
        <dbReference type="ARBA" id="ARBA00022679"/>
    </source>
</evidence>
<evidence type="ECO:0000256" key="2">
    <source>
        <dbReference type="ARBA" id="ARBA00022898"/>
    </source>
</evidence>
<evidence type="ECO:0000313" key="8">
    <source>
        <dbReference type="Proteomes" id="UP000230605"/>
    </source>
</evidence>
<feature type="domain" description="MOSC" evidence="5">
    <location>
        <begin position="611"/>
        <end position="788"/>
    </location>
</feature>
<comment type="similarity">
    <text evidence="4">Belongs to the class-V pyridoxal-phosphate-dependent aminotransferase family. MOCOS subfamily.</text>
</comment>
<dbReference type="HAMAP" id="MF_03050">
    <property type="entry name" value="MOCOS"/>
    <property type="match status" value="1"/>
</dbReference>
<dbReference type="Pfam" id="PF00266">
    <property type="entry name" value="Aminotran_5"/>
    <property type="match status" value="1"/>
</dbReference>
<accession>A0A2G5HEZ1</accession>
<evidence type="ECO:0000259" key="5">
    <source>
        <dbReference type="PROSITE" id="PS51340"/>
    </source>
</evidence>
<dbReference type="PANTHER" id="PTHR14237">
    <property type="entry name" value="MOLYBDOPTERIN COFACTOR SULFURASE MOSC"/>
    <property type="match status" value="1"/>
</dbReference>
<dbReference type="GO" id="GO:0016829">
    <property type="term" value="F:lyase activity"/>
    <property type="evidence" value="ECO:0007669"/>
    <property type="project" value="UniProtKB-UniRule"/>
</dbReference>
<keyword evidence="2 4" id="KW-0663">Pyridoxal phosphate</keyword>
<dbReference type="PANTHER" id="PTHR14237:SF80">
    <property type="entry name" value="MOLYBDENUM COFACTOR SULFURASE"/>
    <property type="match status" value="1"/>
</dbReference>